<comment type="caution">
    <text evidence="2">The sequence shown here is derived from an EMBL/GenBank/DDBJ whole genome shotgun (WGS) entry which is preliminary data.</text>
</comment>
<proteinExistence type="predicted"/>
<evidence type="ECO:0000313" key="2">
    <source>
        <dbReference type="EMBL" id="KAG7195220.1"/>
    </source>
</evidence>
<evidence type="ECO:0000313" key="3">
    <source>
        <dbReference type="Proteomes" id="UP000790833"/>
    </source>
</evidence>
<dbReference type="AlphaFoldDB" id="A0A9P7VCJ5"/>
<evidence type="ECO:0000256" key="1">
    <source>
        <dbReference type="SAM" id="MobiDB-lite"/>
    </source>
</evidence>
<dbReference type="EMBL" id="JAHMUF010000004">
    <property type="protein sequence ID" value="KAG7195220.1"/>
    <property type="molecule type" value="Genomic_DNA"/>
</dbReference>
<dbReference type="RefSeq" id="XP_043050767.1">
    <property type="nucleotide sequence ID" value="XM_043194443.1"/>
</dbReference>
<keyword evidence="3" id="KW-1185">Reference proteome</keyword>
<feature type="compositionally biased region" description="Acidic residues" evidence="1">
    <location>
        <begin position="72"/>
        <end position="81"/>
    </location>
</feature>
<protein>
    <submittedName>
        <fullName evidence="2">Uncharacterized protein</fullName>
    </submittedName>
</protein>
<name>A0A9P7VCJ5_9ASCO</name>
<reference evidence="2" key="1">
    <citation type="submission" date="2021-03" db="EMBL/GenBank/DDBJ databases">
        <authorList>
            <person name="Palmer J.M."/>
        </authorList>
    </citation>
    <scope>NUCLEOTIDE SEQUENCE</scope>
    <source>
        <strain evidence="2">ARV_011</strain>
    </source>
</reference>
<feature type="region of interest" description="Disordered" evidence="1">
    <location>
        <begin position="72"/>
        <end position="97"/>
    </location>
</feature>
<organism evidence="2 3">
    <name type="scientific">Scheffersomyces spartinae</name>
    <dbReference type="NCBI Taxonomy" id="45513"/>
    <lineage>
        <taxon>Eukaryota</taxon>
        <taxon>Fungi</taxon>
        <taxon>Dikarya</taxon>
        <taxon>Ascomycota</taxon>
        <taxon>Saccharomycotina</taxon>
        <taxon>Pichiomycetes</taxon>
        <taxon>Debaryomycetaceae</taxon>
        <taxon>Scheffersomyces</taxon>
    </lineage>
</organism>
<dbReference type="GeneID" id="66117120"/>
<sequence length="447" mass="50394">MLHTSRGSFTDSRAHIRVKRCISINDFSHERLQKSHPLNYLCNSDITLATPTPFCHPLLPSTFNTMICEDDNDAEDEDESDSFCSSSTLLDSPSPSSSLVDVDDYLISPYSQINYTHDEPSIPNPSITKDVSTRLSTPLPPHSLMSNIGAVPSLPTVSLISSNGGHHIHNSLSRKKSEDCLNKMLKKSRFPSKISTLFGTLKTQVTISLNSYLSMLNPRSTDDKSLIISRNQHARCFNPSVSGNARPTNKSHSFQEMATFNVQTPEDLLLSFEETKVQFKQRDLRINSQFLRLYAHDYNLRVLGLMYLSDSDEDEYCDYLGNEYEIDYFNDLSNKSRQKLWKNVILPPRKDNHPASTVDGSCYVFVGYKENSHGVKKSTSSNSLIRLKLNYLPWGQSQPSLKPAGDLRSGKVLLNGQSPNSGVTREQFTIKGWCNPRWLPQVLTEED</sequence>
<dbReference type="Proteomes" id="UP000790833">
    <property type="component" value="Unassembled WGS sequence"/>
</dbReference>
<accession>A0A9P7VCJ5</accession>
<feature type="compositionally biased region" description="Low complexity" evidence="1">
    <location>
        <begin position="82"/>
        <end position="97"/>
    </location>
</feature>
<gene>
    <name evidence="2" type="ORF">KQ657_003746</name>
</gene>
<dbReference type="OrthoDB" id="4088353at2759"/>